<dbReference type="PANTHER" id="PTHR48020">
    <property type="entry name" value="PROTON MYO-INOSITOL COTRANSPORTER"/>
    <property type="match status" value="1"/>
</dbReference>
<comment type="subcellular location">
    <subcellularLocation>
        <location evidence="1">Membrane</location>
    </subcellularLocation>
</comment>
<dbReference type="Gene3D" id="1.20.1250.20">
    <property type="entry name" value="MFS general substrate transporter like domains"/>
    <property type="match status" value="1"/>
</dbReference>
<dbReference type="PANTHER" id="PTHR48020:SF49">
    <property type="entry name" value="SUGAR TRANSPORTER"/>
    <property type="match status" value="1"/>
</dbReference>
<keyword evidence="3 6" id="KW-0812">Transmembrane</keyword>
<dbReference type="EMBL" id="JQ262344">
    <property type="protein sequence ID" value="AEW08096.1"/>
    <property type="molecule type" value="Genomic_DNA"/>
</dbReference>
<feature type="non-terminal residue" evidence="7">
    <location>
        <position position="1"/>
    </location>
</feature>
<dbReference type="AlphaFoldDB" id="H9MAF0"/>
<keyword evidence="4 6" id="KW-1133">Transmembrane helix</keyword>
<evidence type="ECO:0000256" key="5">
    <source>
        <dbReference type="ARBA" id="ARBA00023136"/>
    </source>
</evidence>
<organism evidence="7">
    <name type="scientific">Pinus lambertiana</name>
    <name type="common">Sugar pine</name>
    <dbReference type="NCBI Taxonomy" id="3343"/>
    <lineage>
        <taxon>Eukaryota</taxon>
        <taxon>Viridiplantae</taxon>
        <taxon>Streptophyta</taxon>
        <taxon>Embryophyta</taxon>
        <taxon>Tracheophyta</taxon>
        <taxon>Spermatophyta</taxon>
        <taxon>Pinopsida</taxon>
        <taxon>Pinidae</taxon>
        <taxon>Conifers I</taxon>
        <taxon>Pinales</taxon>
        <taxon>Pinaceae</taxon>
        <taxon>Pinus</taxon>
        <taxon>Pinus subgen. Strobus</taxon>
    </lineage>
</organism>
<dbReference type="InterPro" id="IPR050814">
    <property type="entry name" value="Myo-inositol_Transporter"/>
</dbReference>
<evidence type="ECO:0000256" key="6">
    <source>
        <dbReference type="SAM" id="Phobius"/>
    </source>
</evidence>
<accession>H9MAF0</accession>
<evidence type="ECO:0000256" key="3">
    <source>
        <dbReference type="ARBA" id="ARBA00022692"/>
    </source>
</evidence>
<sequence length="70" mass="7568">VSRAITVAGTFSLFAGLSVLCVAFIYSYVPETKGKTLEEIGAYFDGEEAKRLSQGAELELGDTTYLVQKN</sequence>
<name>H9MAF0_PINLA</name>
<evidence type="ECO:0008006" key="8">
    <source>
        <dbReference type="Google" id="ProtNLM"/>
    </source>
</evidence>
<dbReference type="Pfam" id="PF00083">
    <property type="entry name" value="Sugar_tr"/>
    <property type="match status" value="1"/>
</dbReference>
<reference evidence="7" key="1">
    <citation type="submission" date="2011-12" db="EMBL/GenBank/DDBJ databases">
        <title>Nucleotide Diversity and Divergence in the Loblolly Pine Gene Space.</title>
        <authorList>
            <person name="Neale D.B."/>
            <person name="Wegrzyn J.L."/>
            <person name="Lee J.M."/>
            <person name="Eckert A.J."/>
            <person name="Liechty J.D."/>
            <person name="Stevens K.A."/>
            <person name="Langley C.H."/>
        </authorList>
    </citation>
    <scope>NUCLEOTIDE SEQUENCE</scope>
    <source>
        <strain evidence="7">11024</strain>
        <tissue evidence="7">Megagametophyte</tissue>
    </source>
</reference>
<evidence type="ECO:0000313" key="7">
    <source>
        <dbReference type="EMBL" id="AEW08096.1"/>
    </source>
</evidence>
<protein>
    <recommendedName>
        <fullName evidence="8">Major facilitator superfamily (MFS) profile domain-containing protein</fullName>
    </recommendedName>
</protein>
<dbReference type="GO" id="GO:0016020">
    <property type="term" value="C:membrane"/>
    <property type="evidence" value="ECO:0007669"/>
    <property type="project" value="UniProtKB-SubCell"/>
</dbReference>
<keyword evidence="2" id="KW-0813">Transport</keyword>
<evidence type="ECO:0000256" key="2">
    <source>
        <dbReference type="ARBA" id="ARBA00022448"/>
    </source>
</evidence>
<dbReference type="InterPro" id="IPR005828">
    <property type="entry name" value="MFS_sugar_transport-like"/>
</dbReference>
<proteinExistence type="predicted"/>
<evidence type="ECO:0000256" key="1">
    <source>
        <dbReference type="ARBA" id="ARBA00004370"/>
    </source>
</evidence>
<feature type="transmembrane region" description="Helical" evidence="6">
    <location>
        <begin position="6"/>
        <end position="29"/>
    </location>
</feature>
<evidence type="ECO:0000256" key="4">
    <source>
        <dbReference type="ARBA" id="ARBA00022989"/>
    </source>
</evidence>
<dbReference type="InterPro" id="IPR036259">
    <property type="entry name" value="MFS_trans_sf"/>
</dbReference>
<keyword evidence="5 6" id="KW-0472">Membrane</keyword>
<gene>
    <name evidence="7" type="ORF">0_18809_01</name>
</gene>
<dbReference type="GO" id="GO:0022857">
    <property type="term" value="F:transmembrane transporter activity"/>
    <property type="evidence" value="ECO:0007669"/>
    <property type="project" value="InterPro"/>
</dbReference>